<evidence type="ECO:0000256" key="3">
    <source>
        <dbReference type="SAM" id="Phobius"/>
    </source>
</evidence>
<feature type="transmembrane region" description="Helical" evidence="3">
    <location>
        <begin position="7"/>
        <end position="27"/>
    </location>
</feature>
<dbReference type="Gene3D" id="3.30.70.270">
    <property type="match status" value="1"/>
</dbReference>
<feature type="transmembrane region" description="Helical" evidence="3">
    <location>
        <begin position="91"/>
        <end position="111"/>
    </location>
</feature>
<dbReference type="InterPro" id="IPR050469">
    <property type="entry name" value="Diguanylate_Cyclase"/>
</dbReference>
<feature type="transmembrane region" description="Helical" evidence="3">
    <location>
        <begin position="65"/>
        <end position="85"/>
    </location>
</feature>
<evidence type="ECO:0000259" key="4">
    <source>
        <dbReference type="PROSITE" id="PS50887"/>
    </source>
</evidence>
<dbReference type="SUPFAM" id="SSF55073">
    <property type="entry name" value="Nucleotide cyclase"/>
    <property type="match status" value="1"/>
</dbReference>
<evidence type="ECO:0000313" key="5">
    <source>
        <dbReference type="EMBL" id="MBP0618212.1"/>
    </source>
</evidence>
<gene>
    <name evidence="5" type="ORF">J6595_21745</name>
</gene>
<dbReference type="EMBL" id="JAGJCF010000027">
    <property type="protein sequence ID" value="MBP0618212.1"/>
    <property type="molecule type" value="Genomic_DNA"/>
</dbReference>
<comment type="catalytic activity">
    <reaction evidence="2">
        <text>2 GTP = 3',3'-c-di-GMP + 2 diphosphate</text>
        <dbReference type="Rhea" id="RHEA:24898"/>
        <dbReference type="ChEBI" id="CHEBI:33019"/>
        <dbReference type="ChEBI" id="CHEBI:37565"/>
        <dbReference type="ChEBI" id="CHEBI:58805"/>
        <dbReference type="EC" id="2.7.7.65"/>
    </reaction>
</comment>
<protein>
    <recommendedName>
        <fullName evidence="1">diguanylate cyclase</fullName>
        <ecNumber evidence="1">2.7.7.65</ecNumber>
    </recommendedName>
</protein>
<organism evidence="5 6">
    <name type="scientific">Jiella mangrovi</name>
    <dbReference type="NCBI Taxonomy" id="2821407"/>
    <lineage>
        <taxon>Bacteria</taxon>
        <taxon>Pseudomonadati</taxon>
        <taxon>Pseudomonadota</taxon>
        <taxon>Alphaproteobacteria</taxon>
        <taxon>Hyphomicrobiales</taxon>
        <taxon>Aurantimonadaceae</taxon>
        <taxon>Jiella</taxon>
    </lineage>
</organism>
<dbReference type="NCBIfam" id="TIGR00254">
    <property type="entry name" value="GGDEF"/>
    <property type="match status" value="1"/>
</dbReference>
<dbReference type="PANTHER" id="PTHR45138:SF9">
    <property type="entry name" value="DIGUANYLATE CYCLASE DGCM-RELATED"/>
    <property type="match status" value="1"/>
</dbReference>
<dbReference type="Proteomes" id="UP000678276">
    <property type="component" value="Unassembled WGS sequence"/>
</dbReference>
<feature type="domain" description="GGDEF" evidence="4">
    <location>
        <begin position="242"/>
        <end position="375"/>
    </location>
</feature>
<dbReference type="CDD" id="cd01949">
    <property type="entry name" value="GGDEF"/>
    <property type="match status" value="1"/>
</dbReference>
<dbReference type="EC" id="2.7.7.65" evidence="1"/>
<keyword evidence="3" id="KW-0812">Transmembrane</keyword>
<keyword evidence="3" id="KW-0472">Membrane</keyword>
<dbReference type="SMART" id="SM00267">
    <property type="entry name" value="GGDEF"/>
    <property type="match status" value="1"/>
</dbReference>
<feature type="transmembrane region" description="Helical" evidence="3">
    <location>
        <begin position="118"/>
        <end position="137"/>
    </location>
</feature>
<sequence length="386" mass="41968">MLGGESIDFVLPLMMYCVATTFFVIGYRRQAAAMFWGAAYSCLGSAFAADMFLPTSWHPSRTFIADALMICGFAFVNFANSAWFGLSFKPWFITILAATGICVVGLATLVRPSALIEFLAFNTTCVLLLAIAAARMAPSVRTILPGCLLVLTVAGMLDMLVQSVRRLDAMPWAGGLEINAHAHYDYLLEVSGSLFGTATAIVTLSMAILRHFDVYREAAQRDPLTSLLNRRGFETSWFATAQRGWVIELDIDHFKRVNDQFGHATGDEVIRLCARSIEENVPKGSLSARYGGEEFVVMLGPCTPEAALRTAQAIRRHFARSNWSSIGLSAPMTASVGIAAIDGDDASPADALRRADAALYEAKRGGRDRVVMAEDRRSRLNIVAAG</sequence>
<dbReference type="PROSITE" id="PS50887">
    <property type="entry name" value="GGDEF"/>
    <property type="match status" value="1"/>
</dbReference>
<feature type="transmembrane region" description="Helical" evidence="3">
    <location>
        <begin position="33"/>
        <end position="53"/>
    </location>
</feature>
<proteinExistence type="predicted"/>
<dbReference type="PANTHER" id="PTHR45138">
    <property type="entry name" value="REGULATORY COMPONENTS OF SENSORY TRANSDUCTION SYSTEM"/>
    <property type="match status" value="1"/>
</dbReference>
<evidence type="ECO:0000256" key="2">
    <source>
        <dbReference type="ARBA" id="ARBA00034247"/>
    </source>
</evidence>
<name>A0ABS4BN93_9HYPH</name>
<evidence type="ECO:0000313" key="6">
    <source>
        <dbReference type="Proteomes" id="UP000678276"/>
    </source>
</evidence>
<dbReference type="InterPro" id="IPR000160">
    <property type="entry name" value="GGDEF_dom"/>
</dbReference>
<feature type="transmembrane region" description="Helical" evidence="3">
    <location>
        <begin position="143"/>
        <end position="161"/>
    </location>
</feature>
<dbReference type="InterPro" id="IPR043128">
    <property type="entry name" value="Rev_trsase/Diguanyl_cyclase"/>
</dbReference>
<keyword evidence="3" id="KW-1133">Transmembrane helix</keyword>
<comment type="caution">
    <text evidence="5">The sequence shown here is derived from an EMBL/GenBank/DDBJ whole genome shotgun (WGS) entry which is preliminary data.</text>
</comment>
<dbReference type="Pfam" id="PF00990">
    <property type="entry name" value="GGDEF"/>
    <property type="match status" value="1"/>
</dbReference>
<dbReference type="RefSeq" id="WP_209597728.1">
    <property type="nucleotide sequence ID" value="NZ_JAGJCF010000027.1"/>
</dbReference>
<keyword evidence="6" id="KW-1185">Reference proteome</keyword>
<accession>A0ABS4BN93</accession>
<evidence type="ECO:0000256" key="1">
    <source>
        <dbReference type="ARBA" id="ARBA00012528"/>
    </source>
</evidence>
<dbReference type="InterPro" id="IPR029787">
    <property type="entry name" value="Nucleotide_cyclase"/>
</dbReference>
<reference evidence="5 6" key="1">
    <citation type="submission" date="2021-04" db="EMBL/GenBank/DDBJ databases">
        <title>Whole genome sequence of Jiella sp. KSK16Y-1.</title>
        <authorList>
            <person name="Tuo L."/>
        </authorList>
    </citation>
    <scope>NUCLEOTIDE SEQUENCE [LARGE SCALE GENOMIC DNA]</scope>
    <source>
        <strain evidence="5 6">KSK16Y-1</strain>
    </source>
</reference>